<feature type="compositionally biased region" description="Low complexity" evidence="1">
    <location>
        <begin position="200"/>
        <end position="240"/>
    </location>
</feature>
<accession>A0A197JI08</accession>
<dbReference type="Proteomes" id="UP000078512">
    <property type="component" value="Unassembled WGS sequence"/>
</dbReference>
<evidence type="ECO:0000313" key="3">
    <source>
        <dbReference type="EMBL" id="OAQ24780.1"/>
    </source>
</evidence>
<dbReference type="PANTHER" id="PTHR47052">
    <property type="entry name" value="CONSERVED SERINE PROLINE-RICH PROTEIN (AFU_ORTHOLOGUE AFUA_2G01790)"/>
    <property type="match status" value="1"/>
</dbReference>
<proteinExistence type="predicted"/>
<dbReference type="InterPro" id="IPR000008">
    <property type="entry name" value="C2_dom"/>
</dbReference>
<evidence type="ECO:0000313" key="4">
    <source>
        <dbReference type="Proteomes" id="UP000078512"/>
    </source>
</evidence>
<dbReference type="SMART" id="SM00239">
    <property type="entry name" value="C2"/>
    <property type="match status" value="1"/>
</dbReference>
<dbReference type="PROSITE" id="PS50004">
    <property type="entry name" value="C2"/>
    <property type="match status" value="1"/>
</dbReference>
<feature type="region of interest" description="Disordered" evidence="1">
    <location>
        <begin position="133"/>
        <end position="242"/>
    </location>
</feature>
<feature type="compositionally biased region" description="Polar residues" evidence="1">
    <location>
        <begin position="336"/>
        <end position="345"/>
    </location>
</feature>
<feature type="compositionally biased region" description="Pro residues" evidence="1">
    <location>
        <begin position="154"/>
        <end position="164"/>
    </location>
</feature>
<reference evidence="3 4" key="1">
    <citation type="submission" date="2016-05" db="EMBL/GenBank/DDBJ databases">
        <title>Genome sequencing reveals origins of a unique bacterial endosymbiosis in the earliest lineages of terrestrial Fungi.</title>
        <authorList>
            <consortium name="DOE Joint Genome Institute"/>
            <person name="Uehling J."/>
            <person name="Gryganskyi A."/>
            <person name="Hameed K."/>
            <person name="Tschaplinski T."/>
            <person name="Misztal P."/>
            <person name="Wu S."/>
            <person name="Desiro A."/>
            <person name="Vande Pol N."/>
            <person name="Du Z.-Y."/>
            <person name="Zienkiewicz A."/>
            <person name="Zienkiewicz K."/>
            <person name="Morin E."/>
            <person name="Tisserant E."/>
            <person name="Splivallo R."/>
            <person name="Hainaut M."/>
            <person name="Henrissat B."/>
            <person name="Ohm R."/>
            <person name="Kuo A."/>
            <person name="Yan J."/>
            <person name="Lipzen A."/>
            <person name="Nolan M."/>
            <person name="Labutti K."/>
            <person name="Barry K."/>
            <person name="Goldstein A."/>
            <person name="Labbe J."/>
            <person name="Schadt C."/>
            <person name="Tuskan G."/>
            <person name="Grigoriev I."/>
            <person name="Martin F."/>
            <person name="Vilgalys R."/>
            <person name="Bonito G."/>
        </authorList>
    </citation>
    <scope>NUCLEOTIDE SEQUENCE [LARGE SCALE GENOMIC DNA]</scope>
    <source>
        <strain evidence="3 4">AG-77</strain>
    </source>
</reference>
<dbReference type="EMBL" id="KV442088">
    <property type="protein sequence ID" value="OAQ24780.1"/>
    <property type="molecule type" value="Genomic_DNA"/>
</dbReference>
<gene>
    <name evidence="3" type="ORF">K457DRAFT_141699</name>
</gene>
<dbReference type="InterPro" id="IPR035892">
    <property type="entry name" value="C2_domain_sf"/>
</dbReference>
<sequence length="362" mass="38960">MATPRKLGVLVAIPIKGRKLVNRSKGKQSPYVQLTLSGQKKRTKASLIASVEPEWDQEVRLDVFQGALDMGVSVFDGGKKNELIGEGTLLLHEVIDKGELDVWFPIKHKGVVAGDIYFELTFYAVAPPPQVSAGTPPIGHPRPHQLSPMQRPGFVPPRPLPHVPPAGNNYGRPYAPFPPGPPGPPRPGYPPHQQQPPIPVHINNNNNIQRPYPIPQNNSYPSPQPPTTNSNGNTPYGTPPMGSGFNPMLATGTPTFRPSTQYTGSSPQGQHVPMPNASHPYPPIRQPVPQYPPLGGVRPGPGGIPSGMPIPHPHHHPSPANGQRPPLQPIGGNFSRPLSSSVSQPQVTPLMQYNYSLGGSFP</sequence>
<feature type="compositionally biased region" description="Pro residues" evidence="1">
    <location>
        <begin position="175"/>
        <end position="199"/>
    </location>
</feature>
<dbReference type="AlphaFoldDB" id="A0A197JI08"/>
<organism evidence="3 4">
    <name type="scientific">Linnemannia elongata AG-77</name>
    <dbReference type="NCBI Taxonomy" id="1314771"/>
    <lineage>
        <taxon>Eukaryota</taxon>
        <taxon>Fungi</taxon>
        <taxon>Fungi incertae sedis</taxon>
        <taxon>Mucoromycota</taxon>
        <taxon>Mortierellomycotina</taxon>
        <taxon>Mortierellomycetes</taxon>
        <taxon>Mortierellales</taxon>
        <taxon>Mortierellaceae</taxon>
        <taxon>Linnemannia</taxon>
    </lineage>
</organism>
<protein>
    <recommendedName>
        <fullName evidence="2">C2 domain-containing protein</fullName>
    </recommendedName>
</protein>
<dbReference type="Gene3D" id="2.60.40.150">
    <property type="entry name" value="C2 domain"/>
    <property type="match status" value="1"/>
</dbReference>
<dbReference type="InterPro" id="IPR052981">
    <property type="entry name" value="Ingression_C2_domain"/>
</dbReference>
<dbReference type="STRING" id="1314771.A0A197JI08"/>
<feature type="region of interest" description="Disordered" evidence="1">
    <location>
        <begin position="299"/>
        <end position="345"/>
    </location>
</feature>
<dbReference type="Pfam" id="PF00168">
    <property type="entry name" value="C2"/>
    <property type="match status" value="1"/>
</dbReference>
<dbReference type="SUPFAM" id="SSF49562">
    <property type="entry name" value="C2 domain (Calcium/lipid-binding domain, CaLB)"/>
    <property type="match status" value="1"/>
</dbReference>
<feature type="region of interest" description="Disordered" evidence="1">
    <location>
        <begin position="257"/>
        <end position="277"/>
    </location>
</feature>
<evidence type="ECO:0000259" key="2">
    <source>
        <dbReference type="PROSITE" id="PS50004"/>
    </source>
</evidence>
<feature type="compositionally biased region" description="Polar residues" evidence="1">
    <location>
        <begin position="257"/>
        <end position="269"/>
    </location>
</feature>
<dbReference type="OrthoDB" id="270970at2759"/>
<dbReference type="PANTHER" id="PTHR47052:SF3">
    <property type="entry name" value="INGRESSION PROTEIN 1"/>
    <property type="match status" value="1"/>
</dbReference>
<name>A0A197JI08_9FUNG</name>
<evidence type="ECO:0000256" key="1">
    <source>
        <dbReference type="SAM" id="MobiDB-lite"/>
    </source>
</evidence>
<keyword evidence="4" id="KW-1185">Reference proteome</keyword>
<feature type="domain" description="C2" evidence="2">
    <location>
        <begin position="1"/>
        <end position="104"/>
    </location>
</feature>